<dbReference type="AlphaFoldDB" id="A0AAU8J3B4"/>
<protein>
    <submittedName>
        <fullName evidence="3">FG-GAP repeat protein</fullName>
    </submittedName>
</protein>
<feature type="region of interest" description="Disordered" evidence="2">
    <location>
        <begin position="45"/>
        <end position="74"/>
    </location>
</feature>
<feature type="compositionally biased region" description="Basic residues" evidence="2">
    <location>
        <begin position="148"/>
        <end position="157"/>
    </location>
</feature>
<evidence type="ECO:0000313" key="3">
    <source>
        <dbReference type="EMBL" id="XCJ74957.1"/>
    </source>
</evidence>
<keyword evidence="1" id="KW-0732">Signal</keyword>
<organism evidence="3">
    <name type="scientific">Streptomyces tabacisoli</name>
    <dbReference type="NCBI Taxonomy" id="3156398"/>
    <lineage>
        <taxon>Bacteria</taxon>
        <taxon>Bacillati</taxon>
        <taxon>Actinomycetota</taxon>
        <taxon>Actinomycetes</taxon>
        <taxon>Kitasatosporales</taxon>
        <taxon>Streptomycetaceae</taxon>
        <taxon>Streptomyces</taxon>
    </lineage>
</organism>
<evidence type="ECO:0000256" key="2">
    <source>
        <dbReference type="SAM" id="MobiDB-lite"/>
    </source>
</evidence>
<reference evidence="3" key="1">
    <citation type="submission" date="2024-06" db="EMBL/GenBank/DDBJ databases">
        <title>Streptomyces sp. strain HUAS MG91 genome sequences.</title>
        <authorList>
            <person name="Mo P."/>
        </authorList>
    </citation>
    <scope>NUCLEOTIDE SEQUENCE</scope>
    <source>
        <strain evidence="3">HUAS MG91</strain>
    </source>
</reference>
<dbReference type="InterPro" id="IPR013517">
    <property type="entry name" value="FG-GAP"/>
</dbReference>
<evidence type="ECO:0000256" key="1">
    <source>
        <dbReference type="ARBA" id="ARBA00022729"/>
    </source>
</evidence>
<feature type="compositionally biased region" description="Basic residues" evidence="2">
    <location>
        <begin position="131"/>
        <end position="140"/>
    </location>
</feature>
<dbReference type="SUPFAM" id="SSF69318">
    <property type="entry name" value="Integrin alpha N-terminal domain"/>
    <property type="match status" value="1"/>
</dbReference>
<name>A0AAU8J3B4_9ACTN</name>
<dbReference type="EMBL" id="CP159534">
    <property type="protein sequence ID" value="XCJ74957.1"/>
    <property type="molecule type" value="Genomic_DNA"/>
</dbReference>
<dbReference type="Pfam" id="PF01839">
    <property type="entry name" value="FG-GAP"/>
    <property type="match status" value="1"/>
</dbReference>
<feature type="compositionally biased region" description="Polar residues" evidence="2">
    <location>
        <begin position="61"/>
        <end position="70"/>
    </location>
</feature>
<proteinExistence type="predicted"/>
<feature type="region of interest" description="Disordered" evidence="2">
    <location>
        <begin position="122"/>
        <end position="157"/>
    </location>
</feature>
<sequence>MAKHIRPTNPPPTRIHVATAKASAVPLTGGLPAASAGAAESVTPHKADFTGEGDGDLAFSAGSSTASGQRNAGDFNHDGFDDLAIVAEHENVGTDLEGGTVAVLQGSAWGACPVDHHRRLRGLLSRPPGRGPHRERHQRRRLPDVRGARRQLIRSHE</sequence>
<dbReference type="KEGG" id="stac:ABII15_35540"/>
<accession>A0AAU8J3B4</accession>
<dbReference type="RefSeq" id="WP_353946393.1">
    <property type="nucleotide sequence ID" value="NZ_CP159534.1"/>
</dbReference>
<dbReference type="InterPro" id="IPR028994">
    <property type="entry name" value="Integrin_alpha_N"/>
</dbReference>
<gene>
    <name evidence="3" type="ORF">ABII15_35540</name>
</gene>
<dbReference type="Gene3D" id="2.130.10.130">
    <property type="entry name" value="Integrin alpha, N-terminal"/>
    <property type="match status" value="1"/>
</dbReference>